<dbReference type="GO" id="GO:0005975">
    <property type="term" value="P:carbohydrate metabolic process"/>
    <property type="evidence" value="ECO:0007669"/>
    <property type="project" value="InterPro"/>
</dbReference>
<dbReference type="eggNOG" id="COG2273">
    <property type="taxonomic scope" value="Bacteria"/>
</dbReference>
<dbReference type="EMBL" id="CP003282">
    <property type="protein sequence ID" value="AFG36805.1"/>
    <property type="molecule type" value="Genomic_DNA"/>
</dbReference>
<reference evidence="5" key="1">
    <citation type="journal article" date="2013" name="Stand. Genomic Sci.">
        <title>Complete genome sequence of the halophilic bacterium Spirochaeta africana type strain (Z-7692(T)) from the alkaline Lake Magadi in the East African Rift.</title>
        <authorList>
            <person name="Liolos K."/>
            <person name="Abt B."/>
            <person name="Scheuner C."/>
            <person name="Teshima H."/>
            <person name="Held B."/>
            <person name="Lapidus A."/>
            <person name="Nolan M."/>
            <person name="Lucas S."/>
            <person name="Deshpande S."/>
            <person name="Cheng J.F."/>
            <person name="Tapia R."/>
            <person name="Goodwin L.A."/>
            <person name="Pitluck S."/>
            <person name="Pagani I."/>
            <person name="Ivanova N."/>
            <person name="Mavromatis K."/>
            <person name="Mikhailova N."/>
            <person name="Huntemann M."/>
            <person name="Pati A."/>
            <person name="Chen A."/>
            <person name="Palaniappan K."/>
            <person name="Land M."/>
            <person name="Rohde M."/>
            <person name="Tindall B.J."/>
            <person name="Detter J.C."/>
            <person name="Goker M."/>
            <person name="Bristow J."/>
            <person name="Eisen J.A."/>
            <person name="Markowitz V."/>
            <person name="Hugenholtz P."/>
            <person name="Woyke T."/>
            <person name="Klenk H.P."/>
            <person name="Kyrpides N.C."/>
        </authorList>
    </citation>
    <scope>NUCLEOTIDE SEQUENCE</scope>
    <source>
        <strain evidence="5">ATCC 700263 / DSM 8902 / Z-7692</strain>
    </source>
</reference>
<dbReference type="InterPro" id="IPR008979">
    <property type="entry name" value="Galactose-bd-like_sf"/>
</dbReference>
<organism evidence="4 5">
    <name type="scientific">Spirochaeta africana (strain ATCC 700263 / DSM 8902 / Z-7692)</name>
    <dbReference type="NCBI Taxonomy" id="889378"/>
    <lineage>
        <taxon>Bacteria</taxon>
        <taxon>Pseudomonadati</taxon>
        <taxon>Spirochaetota</taxon>
        <taxon>Spirochaetia</taxon>
        <taxon>Spirochaetales</taxon>
        <taxon>Spirochaetaceae</taxon>
        <taxon>Spirochaeta</taxon>
    </lineage>
</organism>
<dbReference type="PANTHER" id="PTHR10963">
    <property type="entry name" value="GLYCOSYL HYDROLASE-RELATED"/>
    <property type="match status" value="1"/>
</dbReference>
<comment type="similarity">
    <text evidence="1">Belongs to the glycosyl hydrolase 16 family.</text>
</comment>
<evidence type="ECO:0000256" key="1">
    <source>
        <dbReference type="ARBA" id="ARBA00006865"/>
    </source>
</evidence>
<dbReference type="KEGG" id="sfc:Spiaf_0705"/>
<name>H9UH12_SPIAZ</name>
<dbReference type="Pfam" id="PF02018">
    <property type="entry name" value="CBM_4_9"/>
    <property type="match status" value="1"/>
</dbReference>
<keyword evidence="2" id="KW-0378">Hydrolase</keyword>
<evidence type="ECO:0000259" key="3">
    <source>
        <dbReference type="PROSITE" id="PS51762"/>
    </source>
</evidence>
<accession>H9UH12</accession>
<dbReference type="STRING" id="889378.Spiaf_0705"/>
<dbReference type="InterPro" id="IPR000757">
    <property type="entry name" value="Beta-glucanase-like"/>
</dbReference>
<dbReference type="InterPro" id="IPR050546">
    <property type="entry name" value="Glycosyl_Hydrlase_16"/>
</dbReference>
<dbReference type="PATRIC" id="fig|889378.3.peg.715"/>
<dbReference type="CDD" id="cd08023">
    <property type="entry name" value="GH16_laminarinase_like"/>
    <property type="match status" value="1"/>
</dbReference>
<evidence type="ECO:0000313" key="4">
    <source>
        <dbReference type="EMBL" id="AFG36805.1"/>
    </source>
</evidence>
<protein>
    <submittedName>
        <fullName evidence="4">Beta-glucanase/beta-glucan synthetase</fullName>
    </submittedName>
</protein>
<dbReference type="AlphaFoldDB" id="H9UH12"/>
<dbReference type="Pfam" id="PF00722">
    <property type="entry name" value="Glyco_hydro_16"/>
    <property type="match status" value="1"/>
</dbReference>
<gene>
    <name evidence="4" type="ordered locus">Spiaf_0705</name>
</gene>
<evidence type="ECO:0000256" key="2">
    <source>
        <dbReference type="ARBA" id="ARBA00022801"/>
    </source>
</evidence>
<feature type="domain" description="GH16" evidence="3">
    <location>
        <begin position="229"/>
        <end position="480"/>
    </location>
</feature>
<dbReference type="InterPro" id="IPR003305">
    <property type="entry name" value="CenC_carb-bd"/>
</dbReference>
<dbReference type="GO" id="GO:0004553">
    <property type="term" value="F:hydrolase activity, hydrolyzing O-glycosyl compounds"/>
    <property type="evidence" value="ECO:0007669"/>
    <property type="project" value="InterPro"/>
</dbReference>
<dbReference type="Proteomes" id="UP000007383">
    <property type="component" value="Chromosome"/>
</dbReference>
<keyword evidence="5" id="KW-1185">Reference proteome</keyword>
<dbReference type="InterPro" id="IPR013320">
    <property type="entry name" value="ConA-like_dom_sf"/>
</dbReference>
<proteinExistence type="inferred from homology"/>
<dbReference type="SUPFAM" id="SSF49899">
    <property type="entry name" value="Concanavalin A-like lectins/glucanases"/>
    <property type="match status" value="1"/>
</dbReference>
<dbReference type="PROSITE" id="PS51762">
    <property type="entry name" value="GH16_2"/>
    <property type="match status" value="1"/>
</dbReference>
<dbReference type="Gene3D" id="2.60.120.260">
    <property type="entry name" value="Galactose-binding domain-like"/>
    <property type="match status" value="1"/>
</dbReference>
<evidence type="ECO:0000313" key="5">
    <source>
        <dbReference type="Proteomes" id="UP000007383"/>
    </source>
</evidence>
<dbReference type="SUPFAM" id="SSF49785">
    <property type="entry name" value="Galactose-binding domain-like"/>
    <property type="match status" value="1"/>
</dbReference>
<sequence length="480" mass="53767">MPAVRKMILSVSIALFAVGVFAIVFYVTAGSTGRVIPHLQEQENLLGNPGFTGTPSAPSQLREDGNYDTGGDWQMLLFDGARAEARPVNGAVQVAIDAAGPNTWSVQLLQAPLTIEQGQEYEVEFVAWAEEPREIEVKVGGAADRSWTPYNPGEGGNAGGTMVELSTEPELHRFRFSMLQETDTQARFEFELGREAGDVWLAGARLTPVGTVALEMSVDSPEVENLLAADWELRFAEEFDTPEINRDIWSFETGNGHANGIPGWGNAELQYYTDSPDNAFIRDNRLVIRAQEEERSDQFGRYDYTSARMITQDKLTVRYGRIDVRARLPYGQGVWPAIWMLGSNIPEVSWPRSGEIDIMEMLGHEPYTVHGTIHGPGYSGGGGIGAAYESESNFSEEFHVFTILWNEDVIVWLVDGDYFHHVTAEYVERFYAADWVFNQEFFFILNVAVGGHWPGYPDDTTSFPQEMEIDYLHVYDRIRS</sequence>
<dbReference type="Gene3D" id="2.60.120.200">
    <property type="match status" value="1"/>
</dbReference>
<dbReference type="HOGENOM" id="CLU_568480_0_0_12"/>
<dbReference type="PANTHER" id="PTHR10963:SF55">
    <property type="entry name" value="GLYCOSIDE HYDROLASE FAMILY 16 PROTEIN"/>
    <property type="match status" value="1"/>
</dbReference>